<dbReference type="Proteomes" id="UP000807850">
    <property type="component" value="Unassembled WGS sequence"/>
</dbReference>
<dbReference type="CDD" id="cd08893">
    <property type="entry name" value="SRPBCC_CalC_Aha1-like_GntR-HTH"/>
    <property type="match status" value="1"/>
</dbReference>
<organism evidence="3 4">
    <name type="scientific">Eiseniibacteriota bacterium</name>
    <dbReference type="NCBI Taxonomy" id="2212470"/>
    <lineage>
        <taxon>Bacteria</taxon>
        <taxon>Candidatus Eiseniibacteriota</taxon>
    </lineage>
</organism>
<dbReference type="PANTHER" id="PTHR38600:SF1">
    <property type="entry name" value="TRANSCRIPTIONAL REGULATORY PROTEIN"/>
    <property type="match status" value="1"/>
</dbReference>
<name>A0A9D6QJ74_UNCEI</name>
<evidence type="ECO:0000259" key="2">
    <source>
        <dbReference type="PROSITE" id="PS50987"/>
    </source>
</evidence>
<dbReference type="InterPro" id="IPR013538">
    <property type="entry name" value="ASHA1/2-like_C"/>
</dbReference>
<dbReference type="Pfam" id="PF08327">
    <property type="entry name" value="AHSA1"/>
    <property type="match status" value="1"/>
</dbReference>
<protein>
    <submittedName>
        <fullName evidence="3">SRPBCC domain-containing protein</fullName>
    </submittedName>
</protein>
<dbReference type="PANTHER" id="PTHR38600">
    <property type="entry name" value="TRANSCRIPTIONAL REGULATORY PROTEIN"/>
    <property type="match status" value="1"/>
</dbReference>
<dbReference type="Gene3D" id="3.30.530.20">
    <property type="match status" value="1"/>
</dbReference>
<dbReference type="SUPFAM" id="SSF55961">
    <property type="entry name" value="Bet v1-like"/>
    <property type="match status" value="1"/>
</dbReference>
<dbReference type="Pfam" id="PF12840">
    <property type="entry name" value="HTH_20"/>
    <property type="match status" value="1"/>
</dbReference>
<reference evidence="3" key="1">
    <citation type="submission" date="2020-07" db="EMBL/GenBank/DDBJ databases">
        <title>Huge and variable diversity of episymbiotic CPR bacteria and DPANN archaea in groundwater ecosystems.</title>
        <authorList>
            <person name="He C.Y."/>
            <person name="Keren R."/>
            <person name="Whittaker M."/>
            <person name="Farag I.F."/>
            <person name="Doudna J."/>
            <person name="Cate J.H.D."/>
            <person name="Banfield J.F."/>
        </authorList>
    </citation>
    <scope>NUCLEOTIDE SEQUENCE</scope>
    <source>
        <strain evidence="3">NC_groundwater_928_Pr1_S-0.2um_72_17</strain>
    </source>
</reference>
<dbReference type="SMART" id="SM00418">
    <property type="entry name" value="HTH_ARSR"/>
    <property type="match status" value="1"/>
</dbReference>
<dbReference type="GO" id="GO:0003700">
    <property type="term" value="F:DNA-binding transcription factor activity"/>
    <property type="evidence" value="ECO:0007669"/>
    <property type="project" value="InterPro"/>
</dbReference>
<dbReference type="SUPFAM" id="SSF46785">
    <property type="entry name" value="Winged helix' DNA-binding domain"/>
    <property type="match status" value="1"/>
</dbReference>
<dbReference type="InterPro" id="IPR036388">
    <property type="entry name" value="WH-like_DNA-bd_sf"/>
</dbReference>
<gene>
    <name evidence="3" type="ORF">HY076_08170</name>
</gene>
<dbReference type="InterPro" id="IPR023393">
    <property type="entry name" value="START-like_dom_sf"/>
</dbReference>
<dbReference type="CDD" id="cd00090">
    <property type="entry name" value="HTH_ARSR"/>
    <property type="match status" value="1"/>
</dbReference>
<comment type="similarity">
    <text evidence="1">Belongs to the AHA1 family.</text>
</comment>
<evidence type="ECO:0000313" key="3">
    <source>
        <dbReference type="EMBL" id="MBI3540232.1"/>
    </source>
</evidence>
<proteinExistence type="inferred from homology"/>
<dbReference type="InterPro" id="IPR001845">
    <property type="entry name" value="HTH_ArsR_DNA-bd_dom"/>
</dbReference>
<evidence type="ECO:0000256" key="1">
    <source>
        <dbReference type="ARBA" id="ARBA00006817"/>
    </source>
</evidence>
<dbReference type="PRINTS" id="PR00778">
    <property type="entry name" value="HTHARSR"/>
</dbReference>
<evidence type="ECO:0000313" key="4">
    <source>
        <dbReference type="Proteomes" id="UP000807850"/>
    </source>
</evidence>
<dbReference type="InterPro" id="IPR036390">
    <property type="entry name" value="WH_DNA-bd_sf"/>
</dbReference>
<dbReference type="AlphaFoldDB" id="A0A9D6QJ74"/>
<feature type="domain" description="HTH arsR-type" evidence="2">
    <location>
        <begin position="1"/>
        <end position="88"/>
    </location>
</feature>
<dbReference type="InterPro" id="IPR011991">
    <property type="entry name" value="ArsR-like_HTH"/>
</dbReference>
<sequence length="255" mass="28547">MELVFKALADPSRRLLLDRLFARDGQTLGELCAEVRLTRFGVMKHLKVLEAAALVTTRRAGREKLHYLNPVPIRLVHDRWITKYAEPWVGALGDLKHRLEEETMSAPKHVYEVFIRTTPEKLWAAITSPESTKQYFYGTAVQSDWKVGSSVRHLAPSGDVNLDGRVLEVVPGKKLVTTFAAVHDPESAKDRPSRVTWEIQPMGEVCKLTLTHDDFDGITKTYESVGRGWNPVLSGLKTLLETGKPLAIPIPAKTS</sequence>
<dbReference type="EMBL" id="JACQAY010000269">
    <property type="protein sequence ID" value="MBI3540232.1"/>
    <property type="molecule type" value="Genomic_DNA"/>
</dbReference>
<accession>A0A9D6QJ74</accession>
<dbReference type="PROSITE" id="PS50987">
    <property type="entry name" value="HTH_ARSR_2"/>
    <property type="match status" value="1"/>
</dbReference>
<comment type="caution">
    <text evidence="3">The sequence shown here is derived from an EMBL/GenBank/DDBJ whole genome shotgun (WGS) entry which is preliminary data.</text>
</comment>
<dbReference type="Gene3D" id="1.10.10.10">
    <property type="entry name" value="Winged helix-like DNA-binding domain superfamily/Winged helix DNA-binding domain"/>
    <property type="match status" value="1"/>
</dbReference>